<dbReference type="GO" id="GO:0005737">
    <property type="term" value="C:cytoplasm"/>
    <property type="evidence" value="ECO:0007669"/>
    <property type="project" value="TreeGrafter"/>
</dbReference>
<dbReference type="STRING" id="1236517.ADJ77_10565"/>
<protein>
    <recommendedName>
        <fullName evidence="6">7,8-dihydroneopterin aldolase</fullName>
        <ecNumber evidence="6">4.1.2.25</ecNumber>
    </recommendedName>
</protein>
<evidence type="ECO:0000313" key="11">
    <source>
        <dbReference type="Proteomes" id="UP000682005"/>
    </source>
</evidence>
<reference evidence="8 10" key="1">
    <citation type="submission" date="2015-07" db="EMBL/GenBank/DDBJ databases">
        <authorList>
            <person name="Noorani M."/>
        </authorList>
    </citation>
    <scope>NUCLEOTIDE SEQUENCE [LARGE SCALE GENOMIC DNA]</scope>
    <source>
        <strain evidence="8 10">W1435</strain>
    </source>
</reference>
<evidence type="ECO:0000313" key="10">
    <source>
        <dbReference type="Proteomes" id="UP000060345"/>
    </source>
</evidence>
<dbReference type="EMBL" id="CP012075">
    <property type="protein sequence ID" value="AKU70700.1"/>
    <property type="molecule type" value="Genomic_DNA"/>
</dbReference>
<comment type="pathway">
    <text evidence="2 6">Cofactor biosynthesis; tetrahydrofolate biosynthesis; 2-amino-4-hydroxy-6-hydroxymethyl-7,8-dihydropteridine diphosphate from 7,8-dihydroneopterin triphosphate: step 3/4.</text>
</comment>
<evidence type="ECO:0000313" key="8">
    <source>
        <dbReference type="EMBL" id="AKU70700.1"/>
    </source>
</evidence>
<dbReference type="InterPro" id="IPR006157">
    <property type="entry name" value="FolB_dom"/>
</dbReference>
<dbReference type="SMART" id="SM00905">
    <property type="entry name" value="FolB"/>
    <property type="match status" value="1"/>
</dbReference>
<organism evidence="8 10">
    <name type="scientific">Prevotella fusca JCM 17724</name>
    <dbReference type="NCBI Taxonomy" id="1236517"/>
    <lineage>
        <taxon>Bacteria</taxon>
        <taxon>Pseudomonadati</taxon>
        <taxon>Bacteroidota</taxon>
        <taxon>Bacteroidia</taxon>
        <taxon>Bacteroidales</taxon>
        <taxon>Prevotellaceae</taxon>
        <taxon>Prevotella</taxon>
    </lineage>
</organism>
<dbReference type="KEGG" id="pfus:ADJ77_10565"/>
<dbReference type="eggNOG" id="COG1539">
    <property type="taxonomic scope" value="Bacteria"/>
</dbReference>
<evidence type="ECO:0000256" key="3">
    <source>
        <dbReference type="ARBA" id="ARBA00005708"/>
    </source>
</evidence>
<dbReference type="CDD" id="cd00534">
    <property type="entry name" value="DHNA_DHNTPE"/>
    <property type="match status" value="1"/>
</dbReference>
<evidence type="ECO:0000256" key="5">
    <source>
        <dbReference type="ARBA" id="ARBA00023239"/>
    </source>
</evidence>
<dbReference type="Pfam" id="PF02152">
    <property type="entry name" value="FolB"/>
    <property type="match status" value="1"/>
</dbReference>
<dbReference type="GO" id="GO:0046656">
    <property type="term" value="P:folic acid biosynthetic process"/>
    <property type="evidence" value="ECO:0007669"/>
    <property type="project" value="UniProtKB-UniRule"/>
</dbReference>
<dbReference type="GO" id="GO:0004150">
    <property type="term" value="F:dihydroneopterin aldolase activity"/>
    <property type="evidence" value="ECO:0007669"/>
    <property type="project" value="UniProtKB-UniRule"/>
</dbReference>
<feature type="domain" description="Dihydroneopterin aldolase/epimerase" evidence="7">
    <location>
        <begin position="8"/>
        <end position="120"/>
    </location>
</feature>
<evidence type="ECO:0000256" key="2">
    <source>
        <dbReference type="ARBA" id="ARBA00005013"/>
    </source>
</evidence>
<accession>A0A0K1NNS9</accession>
<keyword evidence="8" id="KW-0378">Hydrolase</keyword>
<dbReference type="EMBL" id="CP072369">
    <property type="protein sequence ID" value="QUB86237.1"/>
    <property type="molecule type" value="Genomic_DNA"/>
</dbReference>
<evidence type="ECO:0000256" key="4">
    <source>
        <dbReference type="ARBA" id="ARBA00022909"/>
    </source>
</evidence>
<comment type="catalytic activity">
    <reaction evidence="1 6">
        <text>7,8-dihydroneopterin = 6-hydroxymethyl-7,8-dihydropterin + glycolaldehyde</text>
        <dbReference type="Rhea" id="RHEA:10540"/>
        <dbReference type="ChEBI" id="CHEBI:17001"/>
        <dbReference type="ChEBI" id="CHEBI:17071"/>
        <dbReference type="ChEBI" id="CHEBI:44841"/>
        <dbReference type="EC" id="4.1.2.25"/>
    </reaction>
</comment>
<evidence type="ECO:0000313" key="9">
    <source>
        <dbReference type="EMBL" id="QUB86237.1"/>
    </source>
</evidence>
<dbReference type="GO" id="GO:0046654">
    <property type="term" value="P:tetrahydrofolate biosynthetic process"/>
    <property type="evidence" value="ECO:0007669"/>
    <property type="project" value="UniProtKB-UniRule"/>
</dbReference>
<reference evidence="9 11" key="2">
    <citation type="submission" date="2021-03" db="EMBL/GenBank/DDBJ databases">
        <title>Human Oral Microbial Genomes.</title>
        <authorList>
            <person name="Johnston C.D."/>
            <person name="Chen T."/>
            <person name="Dewhirst F.E."/>
        </authorList>
    </citation>
    <scope>NUCLEOTIDE SEQUENCE [LARGE SCALE GENOMIC DNA]</scope>
    <source>
        <strain evidence="9 11">W1435</strain>
    </source>
</reference>
<comment type="similarity">
    <text evidence="3 6">Belongs to the DHNA family.</text>
</comment>
<comment type="function">
    <text evidence="6">Catalyzes the conversion of 7,8-dihydroneopterin to 6-hydroxymethyl-7,8-dihydropterin.</text>
</comment>
<name>A0A0K1NNS9_9BACT</name>
<dbReference type="Proteomes" id="UP000060345">
    <property type="component" value="Chromosome 2"/>
</dbReference>
<keyword evidence="5 6" id="KW-0456">Lyase</keyword>
<proteinExistence type="inferred from homology"/>
<dbReference type="OrthoDB" id="9803748at2"/>
<dbReference type="AlphaFoldDB" id="A0A0K1NNS9"/>
<evidence type="ECO:0000259" key="7">
    <source>
        <dbReference type="SMART" id="SM00905"/>
    </source>
</evidence>
<dbReference type="InterPro" id="IPR043133">
    <property type="entry name" value="GTP-CH-I_C/QueF"/>
</dbReference>
<dbReference type="NCBIfam" id="TIGR00525">
    <property type="entry name" value="folB"/>
    <property type="match status" value="1"/>
</dbReference>
<dbReference type="InterPro" id="IPR006156">
    <property type="entry name" value="Dihydroneopterin_aldolase"/>
</dbReference>
<dbReference type="Proteomes" id="UP000682005">
    <property type="component" value="Chromosome 2"/>
</dbReference>
<dbReference type="Gene3D" id="3.30.1130.10">
    <property type="match status" value="1"/>
</dbReference>
<evidence type="ECO:0000256" key="1">
    <source>
        <dbReference type="ARBA" id="ARBA00001353"/>
    </source>
</evidence>
<evidence type="ECO:0000256" key="6">
    <source>
        <dbReference type="RuleBase" id="RU362079"/>
    </source>
</evidence>
<dbReference type="UniPathway" id="UPA00077">
    <property type="reaction ID" value="UER00154"/>
</dbReference>
<dbReference type="GO" id="GO:0016787">
    <property type="term" value="F:hydrolase activity"/>
    <property type="evidence" value="ECO:0007669"/>
    <property type="project" value="UniProtKB-KW"/>
</dbReference>
<dbReference type="RefSeq" id="WP_025078121.1">
    <property type="nucleotide sequence ID" value="NZ_BAKO01000009.1"/>
</dbReference>
<dbReference type="PANTHER" id="PTHR42844:SF1">
    <property type="entry name" value="DIHYDRONEOPTERIN ALDOLASE 1-RELATED"/>
    <property type="match status" value="1"/>
</dbReference>
<dbReference type="EC" id="4.1.2.25" evidence="6"/>
<keyword evidence="4 6" id="KW-0289">Folate biosynthesis</keyword>
<dbReference type="NCBIfam" id="TIGR00526">
    <property type="entry name" value="folB_dom"/>
    <property type="match status" value="1"/>
</dbReference>
<keyword evidence="11" id="KW-1185">Reference proteome</keyword>
<gene>
    <name evidence="9" type="primary">folB</name>
    <name evidence="8" type="ORF">ADJ77_10565</name>
    <name evidence="9" type="ORF">J5A51_00795</name>
</gene>
<dbReference type="PANTHER" id="PTHR42844">
    <property type="entry name" value="DIHYDRONEOPTERIN ALDOLASE 1-RELATED"/>
    <property type="match status" value="1"/>
</dbReference>
<dbReference type="SUPFAM" id="SSF55620">
    <property type="entry name" value="Tetrahydrobiopterin biosynthesis enzymes-like"/>
    <property type="match status" value="1"/>
</dbReference>
<sequence>MKLMTSYILLQGLHFHARIGVGEQERIVGNEYVLDLRLGYPFAGAMESDNVVDTLNYAEVFNVVREVMNRPVRLLEAVAGSIVEELCGQFPKIESIDLKLVKLNPPMGADSDGAGVELHLINDKTKV</sequence>